<dbReference type="Gene3D" id="2.60.120.620">
    <property type="entry name" value="q2cbj1_9rhob like domain"/>
    <property type="match status" value="1"/>
</dbReference>
<comment type="caution">
    <text evidence="1">The sequence shown here is derived from an EMBL/GenBank/DDBJ whole genome shotgun (WGS) entry which is preliminary data.</text>
</comment>
<evidence type="ECO:0008006" key="2">
    <source>
        <dbReference type="Google" id="ProtNLM"/>
    </source>
</evidence>
<dbReference type="AlphaFoldDB" id="A0A0C1N5E1"/>
<sequence>MLIRKGFVDKEKIWKFVKSFEDLLEDETWNGRVNVSGRKCVWLGLGVNLGIKSEVYQGLDIDNGLRRKCNELWSGDDWNSILIYKYEPGTELKEHIDRDLFEDKVVLINVSVDDLFGGNIRFIYQGKEEILSNGEIIEFNNKVKHGIKKVDEERWSVSVRKIKV</sequence>
<accession>A0A0C1N5E1</accession>
<dbReference type="EMBL" id="JHEG02000053">
    <property type="protein sequence ID" value="KIE09867.1"/>
    <property type="molecule type" value="Genomic_DNA"/>
</dbReference>
<evidence type="ECO:0000313" key="1">
    <source>
        <dbReference type="EMBL" id="KIE09867.1"/>
    </source>
</evidence>
<reference evidence="1" key="1">
    <citation type="journal article" date="2015" name="Genome Announc.">
        <title>Draft Genome Sequence of Tolypothrix boutellei Strain VB521301.</title>
        <authorList>
            <person name="Chandrababunaidu M.M."/>
            <person name="Singh D."/>
            <person name="Sen D."/>
            <person name="Bhan S."/>
            <person name="Das S."/>
            <person name="Gupta A."/>
            <person name="Adhikary S.P."/>
            <person name="Tripathy S."/>
        </authorList>
    </citation>
    <scope>NUCLEOTIDE SEQUENCE</scope>
    <source>
        <strain evidence="1">VB521301</strain>
    </source>
</reference>
<dbReference type="OrthoDB" id="511028at2"/>
<organism evidence="1">
    <name type="scientific">Tolypothrix bouteillei VB521301</name>
    <dbReference type="NCBI Taxonomy" id="1479485"/>
    <lineage>
        <taxon>Bacteria</taxon>
        <taxon>Bacillati</taxon>
        <taxon>Cyanobacteriota</taxon>
        <taxon>Cyanophyceae</taxon>
        <taxon>Nostocales</taxon>
        <taxon>Tolypothrichaceae</taxon>
        <taxon>Tolypothrix</taxon>
    </lineage>
</organism>
<protein>
    <recommendedName>
        <fullName evidence="2">Fe2OG dioxygenase domain-containing protein</fullName>
    </recommendedName>
</protein>
<gene>
    <name evidence="1" type="ORF">DA73_0224295</name>
</gene>
<dbReference type="SUPFAM" id="SSF51197">
    <property type="entry name" value="Clavaminate synthase-like"/>
    <property type="match status" value="1"/>
</dbReference>
<proteinExistence type="predicted"/>
<name>A0A0C1N5E1_9CYAN</name>